<keyword evidence="2" id="KW-1185">Reference proteome</keyword>
<comment type="caution">
    <text evidence="1">The sequence shown here is derived from an EMBL/GenBank/DDBJ whole genome shotgun (WGS) entry which is preliminary data.</text>
</comment>
<accession>A0A2P8VGZ7</accession>
<dbReference type="RefSeq" id="WP_106877749.1">
    <property type="nucleotide sequence ID" value="NZ_JAXCWX010000004.1"/>
</dbReference>
<organism evidence="1 2">
    <name type="scientific">Siccibacter turicensis</name>
    <dbReference type="NCBI Taxonomy" id="357233"/>
    <lineage>
        <taxon>Bacteria</taxon>
        <taxon>Pseudomonadati</taxon>
        <taxon>Pseudomonadota</taxon>
        <taxon>Gammaproteobacteria</taxon>
        <taxon>Enterobacterales</taxon>
        <taxon>Enterobacteriaceae</taxon>
        <taxon>Siccibacter</taxon>
    </lineage>
</organism>
<name>A0A2P8VGZ7_9ENTR</name>
<sequence length="148" mass="16427">MTTSATPVKDFALEEQHKQKFILSQNLAALIAARNDTLEQYGQAATSIPAALVELKWVNRREIYPLLVKEEVYGAVLNEIMRRYPQLKAKIMARIEANFQVIKTQEMATLTLLRQLADGEFKTTTVVALPSDASPAVKTAPTASPAKR</sequence>
<dbReference type="AlphaFoldDB" id="A0A2P8VGZ7"/>
<gene>
    <name evidence="1" type="ORF">C7G83_14505</name>
</gene>
<dbReference type="OrthoDB" id="6624446at2"/>
<protein>
    <submittedName>
        <fullName evidence="1">Cytoplasmic protein</fullName>
    </submittedName>
</protein>
<evidence type="ECO:0000313" key="2">
    <source>
        <dbReference type="Proteomes" id="UP000240212"/>
    </source>
</evidence>
<reference evidence="1 2" key="1">
    <citation type="submission" date="2018-03" db="EMBL/GenBank/DDBJ databases">
        <title>Draft genome sequence of the first documented clinical Siccibacter turicensis isolate in Austria.</title>
        <authorList>
            <person name="Lepuschitz S."/>
            <person name="Pekard-Amenitsch S."/>
            <person name="Haunold R."/>
            <person name="Schill S."/>
            <person name="Mach R."/>
            <person name="Allerberger F."/>
            <person name="Ruppitsch W."/>
            <person name="Forsythe S.J."/>
        </authorList>
    </citation>
    <scope>NUCLEOTIDE SEQUENCE [LARGE SCALE GENOMIC DNA]</scope>
    <source>
        <strain evidence="1 2">6100069499-17</strain>
    </source>
</reference>
<evidence type="ECO:0000313" key="1">
    <source>
        <dbReference type="EMBL" id="PSN06813.1"/>
    </source>
</evidence>
<proteinExistence type="predicted"/>
<dbReference type="Proteomes" id="UP000240212">
    <property type="component" value="Unassembled WGS sequence"/>
</dbReference>
<dbReference type="EMBL" id="PYEP01000006">
    <property type="protein sequence ID" value="PSN06813.1"/>
    <property type="molecule type" value="Genomic_DNA"/>
</dbReference>
<dbReference type="STRING" id="1388748.GCA_000463155_00554"/>